<dbReference type="EMBL" id="BKCJ010224133">
    <property type="protein sequence ID" value="GEY93607.1"/>
    <property type="molecule type" value="Genomic_DNA"/>
</dbReference>
<organism evidence="1">
    <name type="scientific">Tanacetum cinerariifolium</name>
    <name type="common">Dalmatian daisy</name>
    <name type="synonym">Chrysanthemum cinerariifolium</name>
    <dbReference type="NCBI Taxonomy" id="118510"/>
    <lineage>
        <taxon>Eukaryota</taxon>
        <taxon>Viridiplantae</taxon>
        <taxon>Streptophyta</taxon>
        <taxon>Embryophyta</taxon>
        <taxon>Tracheophyta</taxon>
        <taxon>Spermatophyta</taxon>
        <taxon>Magnoliopsida</taxon>
        <taxon>eudicotyledons</taxon>
        <taxon>Gunneridae</taxon>
        <taxon>Pentapetalae</taxon>
        <taxon>asterids</taxon>
        <taxon>campanulids</taxon>
        <taxon>Asterales</taxon>
        <taxon>Asteraceae</taxon>
        <taxon>Asteroideae</taxon>
        <taxon>Anthemideae</taxon>
        <taxon>Anthemidinae</taxon>
        <taxon>Tanacetum</taxon>
    </lineage>
</organism>
<dbReference type="AlphaFoldDB" id="A0A699HYJ3"/>
<dbReference type="GO" id="GO:0003677">
    <property type="term" value="F:DNA binding"/>
    <property type="evidence" value="ECO:0007669"/>
    <property type="project" value="UniProtKB-KW"/>
</dbReference>
<proteinExistence type="predicted"/>
<name>A0A699HYJ3_TANCI</name>
<evidence type="ECO:0000313" key="1">
    <source>
        <dbReference type="EMBL" id="GEY93607.1"/>
    </source>
</evidence>
<protein>
    <submittedName>
        <fullName evidence="1">ARID DNA-binding domain-containing protein</fullName>
    </submittedName>
</protein>
<reference evidence="1" key="1">
    <citation type="journal article" date="2019" name="Sci. Rep.">
        <title>Draft genome of Tanacetum cinerariifolium, the natural source of mosquito coil.</title>
        <authorList>
            <person name="Yamashiro T."/>
            <person name="Shiraishi A."/>
            <person name="Satake H."/>
            <person name="Nakayama K."/>
        </authorList>
    </citation>
    <scope>NUCLEOTIDE SEQUENCE</scope>
</reference>
<gene>
    <name evidence="1" type="ORF">Tci_465581</name>
</gene>
<accession>A0A699HYJ3</accession>
<sequence>MSSKITERIGRVAAKIDWHYNLGQFQGQYSSNGGVGKSIGNTYMFIQVPSPKLLNVNDGKWALEGGEADETRFIKIQIAAVCLEEKSKTILFCDVQICEFEDVVSLVSKLMVLKILLEEWSLLEDVFENFMQWESNAYTALDDA</sequence>
<keyword evidence="1" id="KW-0238">DNA-binding</keyword>
<comment type="caution">
    <text evidence="1">The sequence shown here is derived from an EMBL/GenBank/DDBJ whole genome shotgun (WGS) entry which is preliminary data.</text>
</comment>